<feature type="domain" description="Glycosyltransferase 2-like" evidence="1">
    <location>
        <begin position="331"/>
        <end position="501"/>
    </location>
</feature>
<dbReference type="SUPFAM" id="SSF53448">
    <property type="entry name" value="Nucleotide-diphospho-sugar transferases"/>
    <property type="match status" value="1"/>
</dbReference>
<comment type="caution">
    <text evidence="2">The sequence shown here is derived from an EMBL/GenBank/DDBJ whole genome shotgun (WGS) entry which is preliminary data.</text>
</comment>
<name>A0A7X1AW67_9BACT</name>
<gene>
    <name evidence="2" type="ORF">H5P30_04910</name>
</gene>
<evidence type="ECO:0000313" key="3">
    <source>
        <dbReference type="Proteomes" id="UP000525652"/>
    </source>
</evidence>
<dbReference type="EMBL" id="JACHVA010000046">
    <property type="protein sequence ID" value="MBC2601118.1"/>
    <property type="molecule type" value="Genomic_DNA"/>
</dbReference>
<dbReference type="Gene3D" id="3.90.550.10">
    <property type="entry name" value="Spore Coat Polysaccharide Biosynthesis Protein SpsA, Chain A"/>
    <property type="match status" value="1"/>
</dbReference>
<dbReference type="Proteomes" id="UP000525652">
    <property type="component" value="Unassembled WGS sequence"/>
</dbReference>
<reference evidence="2 3" key="1">
    <citation type="submission" date="2020-07" db="EMBL/GenBank/DDBJ databases">
        <authorList>
            <person name="Feng X."/>
        </authorList>
    </citation>
    <scope>NUCLEOTIDE SEQUENCE [LARGE SCALE GENOMIC DNA]</scope>
    <source>
        <strain evidence="2 3">JCM14086</strain>
    </source>
</reference>
<protein>
    <submittedName>
        <fullName evidence="2">Glycosyltransferase</fullName>
    </submittedName>
</protein>
<dbReference type="InterPro" id="IPR029044">
    <property type="entry name" value="Nucleotide-diphossugar_trans"/>
</dbReference>
<dbReference type="PANTHER" id="PTHR43179:SF7">
    <property type="entry name" value="RHAMNOSYLTRANSFERASE WBBL"/>
    <property type="match status" value="1"/>
</dbReference>
<evidence type="ECO:0000313" key="2">
    <source>
        <dbReference type="EMBL" id="MBC2601118.1"/>
    </source>
</evidence>
<accession>A0A7X1AW67</accession>
<proteinExistence type="predicted"/>
<dbReference type="Pfam" id="PF00535">
    <property type="entry name" value="Glycos_transf_2"/>
    <property type="match status" value="1"/>
</dbReference>
<dbReference type="GO" id="GO:0016740">
    <property type="term" value="F:transferase activity"/>
    <property type="evidence" value="ECO:0007669"/>
    <property type="project" value="UniProtKB-KW"/>
</dbReference>
<dbReference type="AlphaFoldDB" id="A0A7X1AW67"/>
<sequence>MKGHIDKVDESPSSFASGMRLPLEGIPGLNGERWNLLPGESMGSEQLESSLAWQETIYSEWFGESRLEIRWCPNLSNPSRAAKVLGSIAVQSLTRFRLVIVVAEEAADREVREFGEFVGESGSLSLKDLLLRLGLSERVELFSGKEAPRSTAGWILALNAEDCLHPMALFCLLKSVRENSGDVVGFFETLTDESTGGPHAVHMNRGASLYSVLGEAGLSRSLCFSNEAWELLELDRSGFGRVSSDQPTTAWSSVVLAMAKGLSISRVPLALTAVEMKRGQAVEHGCGGDTIQPSIEVLAQSKGLPLQEWSYDGLRGSGRPVPLPSSSKIAVIIPFRDQEELTSATFRSLASQSISERVRLVAVDNGSAPEVAERLRTLALELFGEERLTWLTIDAPFNFATLNNRGVAACDEPHLLFLNNDVEFLEQETLAHLQGFLEWPEVGMVGGALYYPDGQLQAAGIRFGPAGPEVVRDPDGGALIFREVEALTFACALARRSAFEDAGRLDEILCPNGFGDALLGHRMGEAGWRILCDPSVSIRHHESKSRGIRPEELERVELSKEGIPIYLYGTEFSRAGQEMVHRFGRSTPTFGKRIYRAFKAFRKELWG</sequence>
<keyword evidence="2" id="KW-0808">Transferase</keyword>
<dbReference type="RefSeq" id="WP_185691843.1">
    <property type="nucleotide sequence ID" value="NZ_JACHVA010000046.1"/>
</dbReference>
<evidence type="ECO:0000259" key="1">
    <source>
        <dbReference type="Pfam" id="PF00535"/>
    </source>
</evidence>
<keyword evidence="3" id="KW-1185">Reference proteome</keyword>
<organism evidence="2 3">
    <name type="scientific">Puniceicoccus vermicola</name>
    <dbReference type="NCBI Taxonomy" id="388746"/>
    <lineage>
        <taxon>Bacteria</taxon>
        <taxon>Pseudomonadati</taxon>
        <taxon>Verrucomicrobiota</taxon>
        <taxon>Opitutia</taxon>
        <taxon>Puniceicoccales</taxon>
        <taxon>Puniceicoccaceae</taxon>
        <taxon>Puniceicoccus</taxon>
    </lineage>
</organism>
<dbReference type="InterPro" id="IPR001173">
    <property type="entry name" value="Glyco_trans_2-like"/>
</dbReference>
<dbReference type="PANTHER" id="PTHR43179">
    <property type="entry name" value="RHAMNOSYLTRANSFERASE WBBL"/>
    <property type="match status" value="1"/>
</dbReference>